<keyword evidence="2" id="KW-0547">Nucleotide-binding</keyword>
<dbReference type="InterPro" id="IPR050611">
    <property type="entry name" value="ABCF"/>
</dbReference>
<dbReference type="InterPro" id="IPR017871">
    <property type="entry name" value="ABC_transporter-like_CS"/>
</dbReference>
<organism evidence="7 9">
    <name type="scientific">Sphingomonas yabuuchiae</name>
    <dbReference type="NCBI Taxonomy" id="172044"/>
    <lineage>
        <taxon>Bacteria</taxon>
        <taxon>Pseudomonadati</taxon>
        <taxon>Pseudomonadota</taxon>
        <taxon>Alphaproteobacteria</taxon>
        <taxon>Sphingomonadales</taxon>
        <taxon>Sphingomonadaceae</taxon>
        <taxon>Sphingomonas</taxon>
    </lineage>
</organism>
<dbReference type="Pfam" id="PF12848">
    <property type="entry name" value="ABC_tran_Xtn"/>
    <property type="match status" value="1"/>
</dbReference>
<evidence type="ECO:0000313" key="9">
    <source>
        <dbReference type="Proteomes" id="UP000704529"/>
    </source>
</evidence>
<evidence type="ECO:0000313" key="8">
    <source>
        <dbReference type="Proteomes" id="UP000584663"/>
    </source>
</evidence>
<reference evidence="6 8" key="1">
    <citation type="submission" date="2020-08" db="EMBL/GenBank/DDBJ databases">
        <title>Genomic Encyclopedia of Type Strains, Phase IV (KMG-IV): sequencing the most valuable type-strain genomes for metagenomic binning, comparative biology and taxonomic classification.</title>
        <authorList>
            <person name="Goeker M."/>
        </authorList>
    </citation>
    <scope>NUCLEOTIDE SEQUENCE [LARGE SCALE GENOMIC DNA]</scope>
    <source>
        <strain evidence="6 8">DSM 14562</strain>
    </source>
</reference>
<dbReference type="InterPro" id="IPR032781">
    <property type="entry name" value="ABC_tran_Xtn"/>
</dbReference>
<reference evidence="7" key="2">
    <citation type="submission" date="2021-01" db="EMBL/GenBank/DDBJ databases">
        <title>Genome Sequencing of Type Strains.</title>
        <authorList>
            <person name="Lemaire J.F."/>
            <person name="Inderbitzin P."/>
            <person name="Collins S.B."/>
            <person name="Wespe N."/>
            <person name="Knight-Connoni V."/>
        </authorList>
    </citation>
    <scope>NUCLEOTIDE SEQUENCE</scope>
    <source>
        <strain evidence="7">DSM 14562</strain>
    </source>
</reference>
<accession>A0AA41A2L1</accession>
<evidence type="ECO:0000256" key="2">
    <source>
        <dbReference type="ARBA" id="ARBA00022741"/>
    </source>
</evidence>
<dbReference type="GO" id="GO:0005524">
    <property type="term" value="F:ATP binding"/>
    <property type="evidence" value="ECO:0007669"/>
    <property type="project" value="UniProtKB-KW"/>
</dbReference>
<dbReference type="GO" id="GO:0003677">
    <property type="term" value="F:DNA binding"/>
    <property type="evidence" value="ECO:0007669"/>
    <property type="project" value="InterPro"/>
</dbReference>
<evidence type="ECO:0000256" key="1">
    <source>
        <dbReference type="ARBA" id="ARBA00022737"/>
    </source>
</evidence>
<evidence type="ECO:0000313" key="6">
    <source>
        <dbReference type="EMBL" id="MBB4610194.1"/>
    </source>
</evidence>
<evidence type="ECO:0000256" key="4">
    <source>
        <dbReference type="SAM" id="Coils"/>
    </source>
</evidence>
<dbReference type="InterPro" id="IPR027417">
    <property type="entry name" value="P-loop_NTPase"/>
</dbReference>
<keyword evidence="4" id="KW-0175">Coiled coil</keyword>
<evidence type="ECO:0000313" key="7">
    <source>
        <dbReference type="EMBL" id="MBN3560512.1"/>
    </source>
</evidence>
<dbReference type="Gene3D" id="3.40.50.300">
    <property type="entry name" value="P-loop containing nucleotide triphosphate hydrolases"/>
    <property type="match status" value="2"/>
</dbReference>
<dbReference type="Proteomes" id="UP000584663">
    <property type="component" value="Unassembled WGS sequence"/>
</dbReference>
<keyword evidence="3 7" id="KW-0067">ATP-binding</keyword>
<feature type="domain" description="ABC transporter" evidence="5">
    <location>
        <begin position="2"/>
        <end position="243"/>
    </location>
</feature>
<keyword evidence="8" id="KW-1185">Reference proteome</keyword>
<dbReference type="EMBL" id="JAFHKU010000135">
    <property type="protein sequence ID" value="MBN3560512.1"/>
    <property type="molecule type" value="Genomic_DNA"/>
</dbReference>
<dbReference type="InterPro" id="IPR003593">
    <property type="entry name" value="AAA+_ATPase"/>
</dbReference>
<dbReference type="Proteomes" id="UP000704529">
    <property type="component" value="Unassembled WGS sequence"/>
</dbReference>
<comment type="caution">
    <text evidence="7">The sequence shown here is derived from an EMBL/GenBank/DDBJ whole genome shotgun (WGS) entry which is preliminary data.</text>
</comment>
<keyword evidence="1" id="KW-0677">Repeat</keyword>
<dbReference type="GO" id="GO:0016887">
    <property type="term" value="F:ATP hydrolysis activity"/>
    <property type="evidence" value="ECO:0007669"/>
    <property type="project" value="InterPro"/>
</dbReference>
<sequence>MLNLNSITVRLGGRTILDGASAALPPGSRVGLIGRNGAGKSTLVRVIAGQLEADDGACEMPKGAKLGYIAQEAPDGTATPFETVLAADVERAELMERSETESDPEKLGDIYERLIAIDAYTAPARASSILQGLGFDEAMQGRPLSSYSGGWKMRVALAALLFSAPDVLLLDEPSNHLDLEAVMWLEDFLKSYRATILLVSHERDFLNNVVDHILHLQGGKVTLYPGGYDSFERQRAERMAQLAAAKANQEAQRAKLQDYIARNSARASTAKQAQSRAKMLSKMQPIAEMANDPSLSFDFPDPDQLRPPLITLDLASVGYAETPILKRLNLRIDPDDRIALLGRNGNGKTTLARLLAAQLTPMEGDMNSSGKMRVGYFTQYQVEELDTDDTPLEHMTRIMRGATPAAVRGQLGRFGFSGDKATTKVGKLSGGERARLALALITRDAPHMLILDEPTNHLDVDAREALVQALNMYKGTVVLVSHDRHMLEMTADRLVLVDNGTAKEFDGSLDDYIAFVLKGDAGQGDAASKADRAANKKASAEQRERFNAMKKTLRGIEDEMAKLTRERDALDKAMNDPAAAEPRHAKLSMGELNKRRAEVVDKLAEAETRWMEAGEAMEAA</sequence>
<evidence type="ECO:0000259" key="5">
    <source>
        <dbReference type="PROSITE" id="PS50893"/>
    </source>
</evidence>
<dbReference type="Pfam" id="PF00005">
    <property type="entry name" value="ABC_tran"/>
    <property type="match status" value="2"/>
</dbReference>
<dbReference type="InterPro" id="IPR003439">
    <property type="entry name" value="ABC_transporter-like_ATP-bd"/>
</dbReference>
<dbReference type="SUPFAM" id="SSF52540">
    <property type="entry name" value="P-loop containing nucleoside triphosphate hydrolases"/>
    <property type="match status" value="2"/>
</dbReference>
<dbReference type="PANTHER" id="PTHR19211">
    <property type="entry name" value="ATP-BINDING TRANSPORT PROTEIN-RELATED"/>
    <property type="match status" value="1"/>
</dbReference>
<dbReference type="CDD" id="cd03221">
    <property type="entry name" value="ABCF_EF-3"/>
    <property type="match status" value="2"/>
</dbReference>
<feature type="coiled-coil region" evidence="4">
    <location>
        <begin position="546"/>
        <end position="609"/>
    </location>
</feature>
<protein>
    <submittedName>
        <fullName evidence="7">ABC-F family ATP-binding cassette domain-containing protein</fullName>
    </submittedName>
    <submittedName>
        <fullName evidence="6">ATP-binding cassette subfamily F protein 3</fullName>
    </submittedName>
</protein>
<dbReference type="PROSITE" id="PS00211">
    <property type="entry name" value="ABC_TRANSPORTER_1"/>
    <property type="match status" value="2"/>
</dbReference>
<evidence type="ECO:0000256" key="3">
    <source>
        <dbReference type="ARBA" id="ARBA00022840"/>
    </source>
</evidence>
<dbReference type="EMBL" id="JACHNX010000009">
    <property type="protein sequence ID" value="MBB4610194.1"/>
    <property type="molecule type" value="Genomic_DNA"/>
</dbReference>
<name>A0AA41A2L1_9SPHN</name>
<dbReference type="PROSITE" id="PS50893">
    <property type="entry name" value="ABC_TRANSPORTER_2"/>
    <property type="match status" value="2"/>
</dbReference>
<dbReference type="InterPro" id="IPR037118">
    <property type="entry name" value="Val-tRNA_synth_C_sf"/>
</dbReference>
<dbReference type="RefSeq" id="WP_076717309.1">
    <property type="nucleotide sequence ID" value="NZ_JACHNX010000009.1"/>
</dbReference>
<dbReference type="FunFam" id="3.40.50.300:FF:000011">
    <property type="entry name" value="Putative ABC transporter ATP-binding component"/>
    <property type="match status" value="1"/>
</dbReference>
<dbReference type="PANTHER" id="PTHR19211:SF14">
    <property type="entry name" value="ATP-BINDING CASSETTE SUB-FAMILY F MEMBER 1"/>
    <property type="match status" value="1"/>
</dbReference>
<proteinExistence type="predicted"/>
<gene>
    <name evidence="6" type="ORF">GGQ89_002424</name>
    <name evidence="7" type="ORF">JYA60_20000</name>
</gene>
<dbReference type="AlphaFoldDB" id="A0AA41A2L1"/>
<dbReference type="SMART" id="SM00382">
    <property type="entry name" value="AAA"/>
    <property type="match status" value="2"/>
</dbReference>
<feature type="domain" description="ABC transporter" evidence="5">
    <location>
        <begin position="309"/>
        <end position="524"/>
    </location>
</feature>
<dbReference type="Gene3D" id="1.10.287.380">
    <property type="entry name" value="Valyl-tRNA synthetase, C-terminal domain"/>
    <property type="match status" value="1"/>
</dbReference>